<evidence type="ECO:0000256" key="6">
    <source>
        <dbReference type="ARBA" id="ARBA00023306"/>
    </source>
</evidence>
<dbReference type="Gene3D" id="1.25.10.10">
    <property type="entry name" value="Leucine-rich Repeat Variant"/>
    <property type="match status" value="2"/>
</dbReference>
<gene>
    <name evidence="10" type="ORF">BOKJ2_LOCUS4376</name>
</gene>
<evidence type="ECO:0000313" key="11">
    <source>
        <dbReference type="Proteomes" id="UP000614601"/>
    </source>
</evidence>
<evidence type="ECO:0000259" key="9">
    <source>
        <dbReference type="Pfam" id="PF12717"/>
    </source>
</evidence>
<dbReference type="Proteomes" id="UP000783686">
    <property type="component" value="Unassembled WGS sequence"/>
</dbReference>
<dbReference type="OrthoDB" id="10263978at2759"/>
<keyword evidence="2" id="KW-0132">Cell division</keyword>
<feature type="coiled-coil region" evidence="7">
    <location>
        <begin position="443"/>
        <end position="488"/>
    </location>
</feature>
<dbReference type="PANTHER" id="PTHR14222">
    <property type="entry name" value="CONDENSIN"/>
    <property type="match status" value="1"/>
</dbReference>
<name>A0A811KCG3_9BILA</name>
<feature type="region of interest" description="Disordered" evidence="8">
    <location>
        <begin position="554"/>
        <end position="611"/>
    </location>
</feature>
<comment type="caution">
    <text evidence="10">The sequence shown here is derived from an EMBL/GenBank/DDBJ whole genome shotgun (WGS) entry which is preliminary data.</text>
</comment>
<keyword evidence="7" id="KW-0175">Coiled coil</keyword>
<dbReference type="GO" id="GO:0005634">
    <property type="term" value="C:nucleus"/>
    <property type="evidence" value="ECO:0007669"/>
    <property type="project" value="UniProtKB-SubCell"/>
</dbReference>
<dbReference type="InterPro" id="IPR026971">
    <property type="entry name" value="CND1/NCAPD3"/>
</dbReference>
<keyword evidence="3" id="KW-0498">Mitosis</keyword>
<proteinExistence type="predicted"/>
<evidence type="ECO:0000256" key="2">
    <source>
        <dbReference type="ARBA" id="ARBA00022618"/>
    </source>
</evidence>
<feature type="compositionally biased region" description="Low complexity" evidence="8">
    <location>
        <begin position="1388"/>
        <end position="1403"/>
    </location>
</feature>
<evidence type="ECO:0000256" key="4">
    <source>
        <dbReference type="ARBA" id="ARBA00023067"/>
    </source>
</evidence>
<feature type="region of interest" description="Disordered" evidence="8">
    <location>
        <begin position="1376"/>
        <end position="1416"/>
    </location>
</feature>
<protein>
    <recommendedName>
        <fullName evidence="9">Condensin complex subunit 1 C-terminal domain-containing protein</fullName>
    </recommendedName>
</protein>
<dbReference type="InterPro" id="IPR032682">
    <property type="entry name" value="Cnd1_C"/>
</dbReference>
<evidence type="ECO:0000256" key="7">
    <source>
        <dbReference type="SAM" id="Coils"/>
    </source>
</evidence>
<accession>A0A811KCG3</accession>
<dbReference type="Proteomes" id="UP000614601">
    <property type="component" value="Unassembled WGS sequence"/>
</dbReference>
<dbReference type="PANTHER" id="PTHR14222:SF1">
    <property type="entry name" value="CONDENSIN-2 COMPLEX SUBUNIT D3"/>
    <property type="match status" value="1"/>
</dbReference>
<evidence type="ECO:0000256" key="5">
    <source>
        <dbReference type="ARBA" id="ARBA00023242"/>
    </source>
</evidence>
<dbReference type="GO" id="GO:0007076">
    <property type="term" value="P:mitotic chromosome condensation"/>
    <property type="evidence" value="ECO:0007669"/>
    <property type="project" value="InterPro"/>
</dbReference>
<keyword evidence="5" id="KW-0539">Nucleus</keyword>
<dbReference type="GO" id="GO:0010032">
    <property type="term" value="P:meiotic chromosome condensation"/>
    <property type="evidence" value="ECO:0007669"/>
    <property type="project" value="TreeGrafter"/>
</dbReference>
<dbReference type="InterPro" id="IPR011989">
    <property type="entry name" value="ARM-like"/>
</dbReference>
<dbReference type="GO" id="GO:0051301">
    <property type="term" value="P:cell division"/>
    <property type="evidence" value="ECO:0007669"/>
    <property type="project" value="UniProtKB-KW"/>
</dbReference>
<evidence type="ECO:0000256" key="8">
    <source>
        <dbReference type="SAM" id="MobiDB-lite"/>
    </source>
</evidence>
<evidence type="ECO:0000256" key="3">
    <source>
        <dbReference type="ARBA" id="ARBA00022776"/>
    </source>
</evidence>
<keyword evidence="6" id="KW-0131">Cell cycle</keyword>
<dbReference type="EMBL" id="CAJFCW020000002">
    <property type="protein sequence ID" value="CAG9096717.1"/>
    <property type="molecule type" value="Genomic_DNA"/>
</dbReference>
<reference evidence="10" key="1">
    <citation type="submission" date="2020-09" db="EMBL/GenBank/DDBJ databases">
        <authorList>
            <person name="Kikuchi T."/>
        </authorList>
    </citation>
    <scope>NUCLEOTIDE SEQUENCE</scope>
    <source>
        <strain evidence="10">SH1</strain>
    </source>
</reference>
<feature type="compositionally biased region" description="Polar residues" evidence="8">
    <location>
        <begin position="564"/>
        <end position="590"/>
    </location>
</feature>
<evidence type="ECO:0000313" key="10">
    <source>
        <dbReference type="EMBL" id="CAD5212575.1"/>
    </source>
</evidence>
<dbReference type="GO" id="GO:0042393">
    <property type="term" value="F:histone binding"/>
    <property type="evidence" value="ECO:0007669"/>
    <property type="project" value="TreeGrafter"/>
</dbReference>
<dbReference type="Pfam" id="PF12717">
    <property type="entry name" value="Cnd1"/>
    <property type="match status" value="1"/>
</dbReference>
<evidence type="ECO:0000256" key="1">
    <source>
        <dbReference type="ARBA" id="ARBA00004123"/>
    </source>
</evidence>
<keyword evidence="11" id="KW-1185">Reference proteome</keyword>
<feature type="domain" description="Condensin complex subunit 1 C-terminal" evidence="9">
    <location>
        <begin position="1076"/>
        <end position="1185"/>
    </location>
</feature>
<comment type="subcellular location">
    <subcellularLocation>
        <location evidence="1">Nucleus</location>
    </subcellularLocation>
</comment>
<dbReference type="GO" id="GO:0000796">
    <property type="term" value="C:condensin complex"/>
    <property type="evidence" value="ECO:0007669"/>
    <property type="project" value="TreeGrafter"/>
</dbReference>
<keyword evidence="4" id="KW-0226">DNA condensation</keyword>
<sequence>MALSAAVNALVDNLSNVNDLDADTCKDARNAHYGNFTQMVDALRCDLFDAEAETLVLALKTVAKKIMEFQTRPHDAEGSYYEHLQNEGVDLKKLTAFLWILIEKALVPDRTNDELEVGLCAANLYMCLVGVKDAKMYHVFHVYIFERAIELLKTVEKLLRPAGKVMATIGSRKRREEQNQVDLDINIGALMDVVIETLKALCLFTHSKGVADIVFEKEGLCENVIDFLRDIADFDMDGGTDFQAKLIEAISSVRRASDLSFAIIQNLLQKDSETRSTVIMAHYVTPRLLYWVGGNSKYHITGSIPNILKDACTVMVHFLGTRFDSLTLSELRAIMKMMQILPLKCTDRSEHRSLLARTYSEILAMMPPIASYHIIDFIYILGRNSRTANRSFALEIVPHLLQRFRFDHLHDRAERIETMFMGEANEETILEQEDDDEIVEGDAAEMEEDQEEAMAIVDDAEEEGEVMLRDEEDEAAAADETVNESRERRNDALCVFERQGMTARQAVLNLLITGLVDKFAMQKALQAVEVLVSSNACVDDLSILSTRLVEDNLEALKMTDRPPRTNQQRDNQPQRANQQHRTNQPVNQSDDQPEVSEAAPEAMIKEEPEEEGMELTMSAIMEAEPENPDINDLLRLVIRACDSEKTPIAKHALCCLQAILYSQNVDAEMTEKCVEKIREKCWDVAIQVRKQAAMCLHKLLPRFPSGIEHAWLRGVLHQVVDNESGVANQAIKMSSEYIVEGLKGDRPNPTWNLMDVVEGDTEYTRYLSICLTEQSPGSNRTTNVPDDFIRRLERVTESNDCPPSAWMLLAELSPFMDVKPQYAENVFDSIDFTNHEDRIPTYVAKIIANRSKKIPAVRREALKEKIGQKIKMNKIAVTHIGAVAYAFACLMDALGSNDGHNRNESGAKEMERFVKEFQVNAIRQLKKEILSPFAERVGSSLSLMSEVNSQRLDTLTEDKTDKVLRMIHCIGELLQYAPQAVDEDFVAALKVIVAGDEAANQFRQFRAASVMTNGTQGTMRESQAQVFRDFIAMIPLGIRSAAAFAIGRICILREEEASKYIQTLIQQLTMDKDHCLRNNILVTLADLCTTGGAAVNQFGPVLATAMRDKSVLVRRHAVSLITTLMRDEYFKWGGQIMYYYLGALVDPDERVRDQCNASLLNVLLPKFPNMFSNKFVESMFYLNDVIHPSMKVLIKQEQENCSLPIEDYFKLYGARNRKDRLKIYMFMISTFEDKIKVPLMGRIAMEVFQCLVDEALDPKDSKVQCLMADALDILRSKEMILSMNVGKKTATDDVDEESEEANAMAQMAKDVISNVYMYKICNDCLHYLFKARDYLKVNQFPEFARLTYSTILDIYVQYIEYFEQLCGSDAQRKEEVRNDLKRHRNINVPQPGAQGRRPQPQRQVQREASPGEETDE</sequence>
<dbReference type="GO" id="GO:0000779">
    <property type="term" value="C:condensed chromosome, centromeric region"/>
    <property type="evidence" value="ECO:0007669"/>
    <property type="project" value="TreeGrafter"/>
</dbReference>
<dbReference type="EMBL" id="CAJFDH010000002">
    <property type="protein sequence ID" value="CAD5212575.1"/>
    <property type="molecule type" value="Genomic_DNA"/>
</dbReference>
<dbReference type="InterPro" id="IPR016024">
    <property type="entry name" value="ARM-type_fold"/>
</dbReference>
<dbReference type="SUPFAM" id="SSF48371">
    <property type="entry name" value="ARM repeat"/>
    <property type="match status" value="2"/>
</dbReference>
<organism evidence="10 11">
    <name type="scientific">Bursaphelenchus okinawaensis</name>
    <dbReference type="NCBI Taxonomy" id="465554"/>
    <lineage>
        <taxon>Eukaryota</taxon>
        <taxon>Metazoa</taxon>
        <taxon>Ecdysozoa</taxon>
        <taxon>Nematoda</taxon>
        <taxon>Chromadorea</taxon>
        <taxon>Rhabditida</taxon>
        <taxon>Tylenchina</taxon>
        <taxon>Tylenchomorpha</taxon>
        <taxon>Aphelenchoidea</taxon>
        <taxon>Aphelenchoididae</taxon>
        <taxon>Bursaphelenchus</taxon>
    </lineage>
</organism>